<dbReference type="AlphaFoldDB" id="A0A316V8L5"/>
<evidence type="ECO:0000256" key="1">
    <source>
        <dbReference type="SAM" id="MobiDB-lite"/>
    </source>
</evidence>
<protein>
    <submittedName>
        <fullName evidence="3">Uncharacterized protein</fullName>
    </submittedName>
</protein>
<keyword evidence="4" id="KW-1185">Reference proteome</keyword>
<sequence length="99" mass="11085">MKPIYVIYMHSILQLGYICAAGPLGIWSKNIKVKPAPKNADLPTLVSHYGTQSAAHQKKSTQWYRSPKNREAHRVAAEGHADAKKSLVQQKPNPHPARY</sequence>
<feature type="compositionally biased region" description="Polar residues" evidence="1">
    <location>
        <begin position="51"/>
        <end position="64"/>
    </location>
</feature>
<keyword evidence="2" id="KW-1133">Transmembrane helix</keyword>
<dbReference type="EMBL" id="KZ819604">
    <property type="protein sequence ID" value="PWN33830.1"/>
    <property type="molecule type" value="Genomic_DNA"/>
</dbReference>
<evidence type="ECO:0000313" key="4">
    <source>
        <dbReference type="Proteomes" id="UP000245771"/>
    </source>
</evidence>
<dbReference type="GeneID" id="37022791"/>
<gene>
    <name evidence="3" type="ORF">FA14DRAFT_180465</name>
</gene>
<feature type="compositionally biased region" description="Basic and acidic residues" evidence="1">
    <location>
        <begin position="68"/>
        <end position="85"/>
    </location>
</feature>
<proteinExistence type="predicted"/>
<accession>A0A316V8L5</accession>
<feature type="transmembrane region" description="Helical" evidence="2">
    <location>
        <begin position="6"/>
        <end position="27"/>
    </location>
</feature>
<keyword evidence="2" id="KW-0812">Transmembrane</keyword>
<keyword evidence="2" id="KW-0472">Membrane</keyword>
<reference evidence="3 4" key="1">
    <citation type="journal article" date="2018" name="Mol. Biol. Evol.">
        <title>Broad Genomic Sampling Reveals a Smut Pathogenic Ancestry of the Fungal Clade Ustilaginomycotina.</title>
        <authorList>
            <person name="Kijpornyongpan T."/>
            <person name="Mondo S.J."/>
            <person name="Barry K."/>
            <person name="Sandor L."/>
            <person name="Lee J."/>
            <person name="Lipzen A."/>
            <person name="Pangilinan J."/>
            <person name="LaButti K."/>
            <person name="Hainaut M."/>
            <person name="Henrissat B."/>
            <person name="Grigoriev I.V."/>
            <person name="Spatafora J.W."/>
            <person name="Aime M.C."/>
        </authorList>
    </citation>
    <scope>NUCLEOTIDE SEQUENCE [LARGE SCALE GENOMIC DNA]</scope>
    <source>
        <strain evidence="3 4">MCA 3882</strain>
    </source>
</reference>
<organism evidence="3 4">
    <name type="scientific">Meira miltonrushii</name>
    <dbReference type="NCBI Taxonomy" id="1280837"/>
    <lineage>
        <taxon>Eukaryota</taxon>
        <taxon>Fungi</taxon>
        <taxon>Dikarya</taxon>
        <taxon>Basidiomycota</taxon>
        <taxon>Ustilaginomycotina</taxon>
        <taxon>Exobasidiomycetes</taxon>
        <taxon>Exobasidiales</taxon>
        <taxon>Brachybasidiaceae</taxon>
        <taxon>Meira</taxon>
    </lineage>
</organism>
<evidence type="ECO:0000256" key="2">
    <source>
        <dbReference type="SAM" id="Phobius"/>
    </source>
</evidence>
<evidence type="ECO:0000313" key="3">
    <source>
        <dbReference type="EMBL" id="PWN33830.1"/>
    </source>
</evidence>
<dbReference type="InParanoid" id="A0A316V8L5"/>
<dbReference type="Proteomes" id="UP000245771">
    <property type="component" value="Unassembled WGS sequence"/>
</dbReference>
<dbReference type="RefSeq" id="XP_025354132.1">
    <property type="nucleotide sequence ID" value="XM_025501010.1"/>
</dbReference>
<name>A0A316V8L5_9BASI</name>
<feature type="region of interest" description="Disordered" evidence="1">
    <location>
        <begin position="51"/>
        <end position="99"/>
    </location>
</feature>